<feature type="compositionally biased region" description="Low complexity" evidence="2">
    <location>
        <begin position="394"/>
        <end position="405"/>
    </location>
</feature>
<organism evidence="3 4">
    <name type="scientific">Carpediemonas membranifera</name>
    <dbReference type="NCBI Taxonomy" id="201153"/>
    <lineage>
        <taxon>Eukaryota</taxon>
        <taxon>Metamonada</taxon>
        <taxon>Carpediemonas-like organisms</taxon>
        <taxon>Carpediemonas</taxon>
    </lineage>
</organism>
<feature type="coiled-coil region" evidence="1">
    <location>
        <begin position="533"/>
        <end position="584"/>
    </location>
</feature>
<evidence type="ECO:0000256" key="2">
    <source>
        <dbReference type="SAM" id="MobiDB-lite"/>
    </source>
</evidence>
<proteinExistence type="predicted"/>
<dbReference type="EMBL" id="JAHDYR010000030">
    <property type="protein sequence ID" value="KAG9392930.1"/>
    <property type="molecule type" value="Genomic_DNA"/>
</dbReference>
<reference evidence="3" key="1">
    <citation type="submission" date="2021-05" db="EMBL/GenBank/DDBJ databases">
        <title>A free-living protist that lacks canonical eukaryotic 1 DNA replication and segregation systems.</title>
        <authorList>
            <person name="Salas-Leiva D.E."/>
            <person name="Tromer E.C."/>
            <person name="Curtis B.A."/>
            <person name="Jerlstrom-Hultqvist J."/>
            <person name="Kolisko M."/>
            <person name="Yi Z."/>
            <person name="Salas-Leiva J.S."/>
            <person name="Gallot-Lavallee L."/>
            <person name="Kops G.J.P.L."/>
            <person name="Archibald J.M."/>
            <person name="Simpson A.G.B."/>
            <person name="Roger A.J."/>
        </authorList>
    </citation>
    <scope>NUCLEOTIDE SEQUENCE</scope>
    <source>
        <strain evidence="3">BICM</strain>
    </source>
</reference>
<feature type="region of interest" description="Disordered" evidence="2">
    <location>
        <begin position="359"/>
        <end position="413"/>
    </location>
</feature>
<evidence type="ECO:0000313" key="3">
    <source>
        <dbReference type="EMBL" id="KAG9392930.1"/>
    </source>
</evidence>
<name>A0A8J6AUN8_9EUKA</name>
<evidence type="ECO:0000313" key="4">
    <source>
        <dbReference type="Proteomes" id="UP000717585"/>
    </source>
</evidence>
<evidence type="ECO:0000256" key="1">
    <source>
        <dbReference type="SAM" id="Coils"/>
    </source>
</evidence>
<dbReference type="AlphaFoldDB" id="A0A8J6AUN8"/>
<dbReference type="Proteomes" id="UP000717585">
    <property type="component" value="Unassembled WGS sequence"/>
</dbReference>
<keyword evidence="1" id="KW-0175">Coiled coil</keyword>
<gene>
    <name evidence="3" type="ORF">J8273_5742</name>
</gene>
<protein>
    <submittedName>
        <fullName evidence="3">Chromosome segregation protein</fullName>
    </submittedName>
</protein>
<keyword evidence="4" id="KW-1185">Reference proteome</keyword>
<feature type="region of interest" description="Disordered" evidence="2">
    <location>
        <begin position="693"/>
        <end position="723"/>
    </location>
</feature>
<comment type="caution">
    <text evidence="3">The sequence shown here is derived from an EMBL/GenBank/DDBJ whole genome shotgun (WGS) entry which is preliminary data.</text>
</comment>
<accession>A0A8J6AUN8</accession>
<sequence>MAQYKLLGVDDDIMKLNDELRGLSGANSSNSPTSSASLQDLDVTFVIDDKNVEAIESMPFEFSVESVENDDCGGLEVHGLRDIETQDIVYAPEPPIRAMMTSDPTAETVRIASITANWAMNGFNAVLAVFGTVQDSPVYAQDDRETLVDAIIWDLFDTASYSSGATVAASVSGLGDRGVVDFLSPTLEPSQSPSCSLDDSTTVRVDSAKECQDLIQSALGAGTDGFSPAIRLHVFRGKHHSTLDIFDATVPIGRQDRGVDGLLSALVTLADGEGDDVDFADPRVSTALTRTVIPSVMCGRSVFLVGVPSASPDETLALVQFGHIMRDLKLPVMKSEGTLPEFEEMHGAMKTIGDVLDMSGHGARAHSEPQAVLGDDSQAQSPDRAPDHGDDFSDSSSSHDSYDSSLQPDHERSHSLLEMSGEQEMREDGYHLTTTLQSDDVRRLQLDCESRVLEMADKVTTLELDVQERDLRIQRLESALRRVRAGYGHDSAGNRVHEQVRALSAKNSRLQTELTAARGGNMYQSDESLRGMVQTLQRTLRAKESDLSRATARITELMEVAKHAEGLKRRLQATEVRLANATRVLAKRDQEEVEEDLVSTARAQRTEASRTTVASKAREMAAEMDALCQAMKAAQTTVRPKTASTRGEHRGTRTQALVQCLDINSKLEPALIGNSKLQRLLRQQARVLAEVMRDDTEPAGPSKARQPQFADDNEYSPSVDETQLTMDAAGLLDRFRRDLERMAKTAEAR</sequence>